<dbReference type="Pfam" id="PF17914">
    <property type="entry name" value="HopA1"/>
    <property type="match status" value="1"/>
</dbReference>
<dbReference type="KEGG" id="bsen:DP114_20975"/>
<sequence length="364" mass="41835">MQLPPTLEETLHDIANNIQIEFSEFRISHSHYPPIETPAATVAQLQKMPQEIQYKYFNSQLLKFICSIYFEGSRTTEVSPGVKTNEQILQEIDSQGIDWEFYEQLDENNYGGGFFHPGYRIIRQEADGSLAAEFDTLIQHIQRERHLPLALQSASVNDPVAVLLPSSYIHGNRYRANGDGIGGLPPMKFHSEGINVYFNFSPEPAVWAMKYLTTKLNEVKVPFAFEVLHNPLNYRLYNSGFLKFPYNPDESYRYKEILLPVLQTIYAENKSHFREQVPIFTKVLAPGIGLAEHPASELKFGLQQQFGENRCEIVANAMLEAHQNGDESKQARMKYINQHFERLGLDIERPYLNPNSEDIYTPLE</sequence>
<dbReference type="RefSeq" id="WP_169264744.1">
    <property type="nucleotide sequence ID" value="NZ_CAWOXK010000001.1"/>
</dbReference>
<proteinExistence type="predicted"/>
<evidence type="ECO:0000313" key="2">
    <source>
        <dbReference type="Proteomes" id="UP000503129"/>
    </source>
</evidence>
<gene>
    <name evidence="1" type="ORF">DP114_20975</name>
</gene>
<organism evidence="1 2">
    <name type="scientific">Brasilonema sennae CENA114</name>
    <dbReference type="NCBI Taxonomy" id="415709"/>
    <lineage>
        <taxon>Bacteria</taxon>
        <taxon>Bacillati</taxon>
        <taxon>Cyanobacteriota</taxon>
        <taxon>Cyanophyceae</taxon>
        <taxon>Nostocales</taxon>
        <taxon>Scytonemataceae</taxon>
        <taxon>Brasilonema</taxon>
        <taxon>Bromeliae group (in: Brasilonema)</taxon>
    </lineage>
</organism>
<dbReference type="InterPro" id="IPR040871">
    <property type="entry name" value="HopA1"/>
</dbReference>
<dbReference type="AlphaFoldDB" id="A0A856MHH1"/>
<dbReference type="EMBL" id="CP030118">
    <property type="protein sequence ID" value="QDL10032.1"/>
    <property type="molecule type" value="Genomic_DNA"/>
</dbReference>
<keyword evidence="2" id="KW-1185">Reference proteome</keyword>
<protein>
    <submittedName>
        <fullName evidence="1">Uncharacterized protein</fullName>
    </submittedName>
</protein>
<reference evidence="1 2" key="1">
    <citation type="submission" date="2018-06" db="EMBL/GenBank/DDBJ databases">
        <title>Comparative genomics of Brasilonema spp. strains.</title>
        <authorList>
            <person name="Alvarenga D.O."/>
            <person name="Fiore M.F."/>
            <person name="Varani A.M."/>
        </authorList>
    </citation>
    <scope>NUCLEOTIDE SEQUENCE [LARGE SCALE GENOMIC DNA]</scope>
    <source>
        <strain evidence="1 2">CENA114</strain>
    </source>
</reference>
<accession>A0A856MHH1</accession>
<dbReference type="Proteomes" id="UP000503129">
    <property type="component" value="Chromosome"/>
</dbReference>
<name>A0A856MHH1_9CYAN</name>
<evidence type="ECO:0000313" key="1">
    <source>
        <dbReference type="EMBL" id="QDL10032.1"/>
    </source>
</evidence>